<dbReference type="STRING" id="684552.SAMN04489719_0893"/>
<evidence type="ECO:0000313" key="3">
    <source>
        <dbReference type="Proteomes" id="UP000199649"/>
    </source>
</evidence>
<protein>
    <submittedName>
        <fullName evidence="2">Uncharacterized protein</fullName>
    </submittedName>
</protein>
<reference evidence="3" key="1">
    <citation type="submission" date="2016-10" db="EMBL/GenBank/DDBJ databases">
        <authorList>
            <person name="Varghese N."/>
            <person name="Submissions S."/>
        </authorList>
    </citation>
    <scope>NUCLEOTIDE SEQUENCE [LARGE SCALE GENOMIC DNA]</scope>
    <source>
        <strain evidence="3">DSM 22965</strain>
    </source>
</reference>
<keyword evidence="1" id="KW-1133">Transmembrane helix</keyword>
<keyword evidence="1" id="KW-0472">Membrane</keyword>
<proteinExistence type="predicted"/>
<organism evidence="2 3">
    <name type="scientific">Agrococcus carbonis</name>
    <dbReference type="NCBI Taxonomy" id="684552"/>
    <lineage>
        <taxon>Bacteria</taxon>
        <taxon>Bacillati</taxon>
        <taxon>Actinomycetota</taxon>
        <taxon>Actinomycetes</taxon>
        <taxon>Micrococcales</taxon>
        <taxon>Microbacteriaceae</taxon>
        <taxon>Agrococcus</taxon>
    </lineage>
</organism>
<accession>A0A1H1M9S6</accession>
<dbReference type="Proteomes" id="UP000199649">
    <property type="component" value="Chromosome I"/>
</dbReference>
<evidence type="ECO:0000256" key="1">
    <source>
        <dbReference type="SAM" id="Phobius"/>
    </source>
</evidence>
<dbReference type="AlphaFoldDB" id="A0A1H1M9S6"/>
<keyword evidence="1" id="KW-0812">Transmembrane</keyword>
<sequence>MLAAEWWWVAPAGAGAGAIGWAGLRRRGPAGRRLALQAALHDVRESRRAVTRASAERKLARAELLRAQAERSADRGVPGAVPDARRRVQAAERAVKAAAADLRARHAQVRAACASMPDARAPIEAMPLALLRAEHDAVTSRWIAYETDPAKAIECPAMSDASSPALQAFLREQRTALELRPASAGAALTPAEFAAYRDAVRRASRAFDAAESAARRGAGREGRTPQLGEWGALAQDLLDTAHDVIARTADAWQRGDHDGWQRRT</sequence>
<gene>
    <name evidence="2" type="ORF">SAMN04489719_0893</name>
</gene>
<evidence type="ECO:0000313" key="2">
    <source>
        <dbReference type="EMBL" id="SDR82759.1"/>
    </source>
</evidence>
<name>A0A1H1M9S6_9MICO</name>
<keyword evidence="3" id="KW-1185">Reference proteome</keyword>
<dbReference type="EMBL" id="LT629734">
    <property type="protein sequence ID" value="SDR82759.1"/>
    <property type="molecule type" value="Genomic_DNA"/>
</dbReference>
<feature type="transmembrane region" description="Helical" evidence="1">
    <location>
        <begin position="6"/>
        <end position="24"/>
    </location>
</feature>